<feature type="compositionally biased region" description="Polar residues" evidence="1">
    <location>
        <begin position="143"/>
        <end position="173"/>
    </location>
</feature>
<dbReference type="RefSeq" id="WP_220340720.1">
    <property type="nucleotide sequence ID" value="NZ_JAEUAX010000024.1"/>
</dbReference>
<dbReference type="NCBIfam" id="NF038175">
    <property type="entry name" value="IniB_NTERM"/>
    <property type="match status" value="1"/>
</dbReference>
<proteinExistence type="predicted"/>
<name>A0ABS7I2U9_9MICO</name>
<gene>
    <name evidence="2" type="ORF">JNB61_19725</name>
</gene>
<organism evidence="2 3">
    <name type="scientific">Microbacterium ureisolvens</name>
    <dbReference type="NCBI Taxonomy" id="2781186"/>
    <lineage>
        <taxon>Bacteria</taxon>
        <taxon>Bacillati</taxon>
        <taxon>Actinomycetota</taxon>
        <taxon>Actinomycetes</taxon>
        <taxon>Micrococcales</taxon>
        <taxon>Microbacteriaceae</taxon>
        <taxon>Microbacterium</taxon>
    </lineage>
</organism>
<dbReference type="Proteomes" id="UP000777440">
    <property type="component" value="Unassembled WGS sequence"/>
</dbReference>
<accession>A0ABS7I2U9</accession>
<keyword evidence="3" id="KW-1185">Reference proteome</keyword>
<sequence length="252" mass="26320">MTTPLATIADALIEFILSLLGDPAAAAEFEEDPEGTLARNGLSDACVEDVRAVAPVIVDHPHVTPKPPMPPAPPKPPSVENEIYNITNAFAIDNRATIVDQSVNQNIWADGDVTQIFDQEAVVNSGDNGAAAGDDAEVDNSEDTTTVGDVSIGNEDTTTNIDGSFNDNSTNTDTEVDAEADESFNNSPGAAPVVSVETAAAEAPPVEAPPVEAVAPPVEIETVAEDAYDYAADAATFVDEEPPLEPETEDQY</sequence>
<feature type="region of interest" description="Disordered" evidence="1">
    <location>
        <begin position="125"/>
        <end position="173"/>
    </location>
</feature>
<protein>
    <submittedName>
        <fullName evidence="2">IniB N-terminal domain-containing protein</fullName>
    </submittedName>
</protein>
<evidence type="ECO:0000256" key="1">
    <source>
        <dbReference type="SAM" id="MobiDB-lite"/>
    </source>
</evidence>
<evidence type="ECO:0000313" key="3">
    <source>
        <dbReference type="Proteomes" id="UP000777440"/>
    </source>
</evidence>
<comment type="caution">
    <text evidence="2">The sequence shown here is derived from an EMBL/GenBank/DDBJ whole genome shotgun (WGS) entry which is preliminary data.</text>
</comment>
<dbReference type="EMBL" id="JAEUAX010000024">
    <property type="protein sequence ID" value="MBW9111997.1"/>
    <property type="molecule type" value="Genomic_DNA"/>
</dbReference>
<evidence type="ECO:0000313" key="2">
    <source>
        <dbReference type="EMBL" id="MBW9111997.1"/>
    </source>
</evidence>
<reference evidence="2 3" key="1">
    <citation type="journal article" date="2021" name="MBio">
        <title>Poor Competitiveness of Bradyrhizobium in Pigeon Pea Root Colonization in Indian Soils.</title>
        <authorList>
            <person name="Chalasani D."/>
            <person name="Basu A."/>
            <person name="Pullabhotla S.V.S.R.N."/>
            <person name="Jorrin B."/>
            <person name="Neal A.L."/>
            <person name="Poole P.S."/>
            <person name="Podile A.R."/>
            <person name="Tkacz A."/>
        </authorList>
    </citation>
    <scope>NUCLEOTIDE SEQUENCE [LARGE SCALE GENOMIC DNA]</scope>
    <source>
        <strain evidence="2 3">HU12</strain>
    </source>
</reference>
<dbReference type="InterPro" id="IPR049709">
    <property type="entry name" value="IniB-like_N"/>
</dbReference>